<evidence type="ECO:0000313" key="1">
    <source>
        <dbReference type="EMBL" id="AUQ98291.1"/>
    </source>
</evidence>
<sequence length="158" mass="15700">MVDKTGKTAPTTTGADAGDGLGPADLVAAELALDDLFASARTAAPAALPEVLEQAILSEAAATQAAILERQALASDLASRSGEAGGGLFAGLREVLVGLGGWPALGGLATASAAGLWIGLAPPAFLPDPVSLAGLEQVDDSLPYDSYDLAVVLSEEME</sequence>
<dbReference type="RefSeq" id="WP_102883172.1">
    <property type="nucleotide sequence ID" value="NZ_CP010725.1"/>
</dbReference>
<organism evidence="1 2">
    <name type="scientific">Phaeobacter inhibens</name>
    <dbReference type="NCBI Taxonomy" id="221822"/>
    <lineage>
        <taxon>Bacteria</taxon>
        <taxon>Pseudomonadati</taxon>
        <taxon>Pseudomonadota</taxon>
        <taxon>Alphaproteobacteria</taxon>
        <taxon>Rhodobacterales</taxon>
        <taxon>Roseobacteraceae</taxon>
        <taxon>Phaeobacter</taxon>
    </lineage>
</organism>
<name>A0A2I7K6R6_9RHOB</name>
<dbReference type="EMBL" id="CP010725">
    <property type="protein sequence ID" value="AUQ98291.1"/>
    <property type="molecule type" value="Genomic_DNA"/>
</dbReference>
<gene>
    <name evidence="1" type="ORF">PhaeoP88_00899</name>
</gene>
<reference evidence="1 2" key="2">
    <citation type="journal article" date="2017" name="Genome Biol. Evol.">
        <title>Trajectories and Drivers of Genome Evolution in Surface-Associated Marine Phaeobacter.</title>
        <authorList>
            <person name="Freese H.M."/>
            <person name="Sikorski J."/>
            <person name="Bunk B."/>
            <person name="Scheuner C."/>
            <person name="Meier-Kolthoff J.P."/>
            <person name="Sproer C."/>
            <person name="Gram L."/>
            <person name="Overmann J."/>
        </authorList>
    </citation>
    <scope>NUCLEOTIDE SEQUENCE [LARGE SCALE GENOMIC DNA]</scope>
    <source>
        <strain evidence="1 2">P88</strain>
    </source>
</reference>
<evidence type="ECO:0000313" key="2">
    <source>
        <dbReference type="Proteomes" id="UP000236447"/>
    </source>
</evidence>
<protein>
    <recommendedName>
        <fullName evidence="3">Dihydroorotate dehydrogenase</fullName>
    </recommendedName>
</protein>
<dbReference type="AlphaFoldDB" id="A0A2I7K6R6"/>
<accession>A0A2I7K6R6</accession>
<proteinExistence type="predicted"/>
<evidence type="ECO:0008006" key="3">
    <source>
        <dbReference type="Google" id="ProtNLM"/>
    </source>
</evidence>
<dbReference type="Proteomes" id="UP000236447">
    <property type="component" value="Chromosome"/>
</dbReference>
<reference evidence="1 2" key="1">
    <citation type="journal article" date="2017" name="Front. Microbiol.">
        <title>Phaeobacter piscinae sp. nov., a species of the Roseobacter group and potential aquaculture probiont.</title>
        <authorList>
            <person name="Sonnenschein E.C."/>
            <person name="Phippen C.B.W."/>
            <person name="Nielsen K.F."/>
            <person name="Mateiu R.V."/>
            <person name="Melchiorsen J."/>
            <person name="Gram L."/>
            <person name="Overmann J."/>
            <person name="Freese H.M."/>
        </authorList>
    </citation>
    <scope>NUCLEOTIDE SEQUENCE [LARGE SCALE GENOMIC DNA]</scope>
    <source>
        <strain evidence="1 2">P88</strain>
    </source>
</reference>